<feature type="region of interest" description="Disordered" evidence="3">
    <location>
        <begin position="53"/>
        <end position="75"/>
    </location>
</feature>
<protein>
    <recommendedName>
        <fullName evidence="1">Type IV secretion system putative lipoprotein virB7</fullName>
    </recommendedName>
</protein>
<accession>A0A934R522</accession>
<organism evidence="4 5">
    <name type="scientific">Haloferula rosea</name>
    <dbReference type="NCBI Taxonomy" id="490093"/>
    <lineage>
        <taxon>Bacteria</taxon>
        <taxon>Pseudomonadati</taxon>
        <taxon>Verrucomicrobiota</taxon>
        <taxon>Verrucomicrobiia</taxon>
        <taxon>Verrucomicrobiales</taxon>
        <taxon>Verrucomicrobiaceae</taxon>
        <taxon>Haloferula</taxon>
    </lineage>
</organism>
<proteinExistence type="predicted"/>
<gene>
    <name evidence="4" type="ORF">JIN81_00335</name>
</gene>
<dbReference type="RefSeq" id="WP_200275056.1">
    <property type="nucleotide sequence ID" value="NZ_JAENII010000001.1"/>
</dbReference>
<evidence type="ECO:0000313" key="5">
    <source>
        <dbReference type="Proteomes" id="UP000658278"/>
    </source>
</evidence>
<comment type="caution">
    <text evidence="4">The sequence shown here is derived from an EMBL/GenBank/DDBJ whole genome shotgun (WGS) entry which is preliminary data.</text>
</comment>
<name>A0A934R522_9BACT</name>
<feature type="compositionally biased region" description="Polar residues" evidence="3">
    <location>
        <begin position="60"/>
        <end position="75"/>
    </location>
</feature>
<keyword evidence="5" id="KW-1185">Reference proteome</keyword>
<dbReference type="Proteomes" id="UP000658278">
    <property type="component" value="Unassembled WGS sequence"/>
</dbReference>
<sequence length="75" mass="8256">MIFWIALLSFVDMSLAMKRLIIVLLAAVTLSSCNTMIGIGRDFRQLGEGMENKAQGRSFDGSTPESQQNGNLPTY</sequence>
<dbReference type="Pfam" id="PF08139">
    <property type="entry name" value="LPAM_1"/>
    <property type="match status" value="1"/>
</dbReference>
<evidence type="ECO:0000256" key="1">
    <source>
        <dbReference type="ARBA" id="ARBA00017922"/>
    </source>
</evidence>
<dbReference type="EMBL" id="JAENII010000001">
    <property type="protein sequence ID" value="MBK1825449.1"/>
    <property type="molecule type" value="Genomic_DNA"/>
</dbReference>
<dbReference type="AlphaFoldDB" id="A0A934R522"/>
<keyword evidence="4" id="KW-0449">Lipoprotein</keyword>
<dbReference type="InterPro" id="IPR012640">
    <property type="entry name" value="Membr_lipoprot_lipid_attach_CS"/>
</dbReference>
<evidence type="ECO:0000256" key="2">
    <source>
        <dbReference type="ARBA" id="ARBA00022729"/>
    </source>
</evidence>
<keyword evidence="2" id="KW-0732">Signal</keyword>
<evidence type="ECO:0000256" key="3">
    <source>
        <dbReference type="SAM" id="MobiDB-lite"/>
    </source>
</evidence>
<evidence type="ECO:0000313" key="4">
    <source>
        <dbReference type="EMBL" id="MBK1825449.1"/>
    </source>
</evidence>
<reference evidence="4" key="1">
    <citation type="submission" date="2021-01" db="EMBL/GenBank/DDBJ databases">
        <title>Modified the classification status of verrucomicrobia.</title>
        <authorList>
            <person name="Feng X."/>
        </authorList>
    </citation>
    <scope>NUCLEOTIDE SEQUENCE</scope>
    <source>
        <strain evidence="4">KCTC 22201</strain>
    </source>
</reference>